<comment type="caution">
    <text evidence="1">The sequence shown here is derived from an EMBL/GenBank/DDBJ whole genome shotgun (WGS) entry which is preliminary data.</text>
</comment>
<sequence length="191" mass="21173">MEREYTESEVLAMLTDNGVEHLDRISSVTRPNSADCGNVVMEEPCVPNADCGEVIMETLGTPNAYCGDIVIEILGAPNADSGEVVAEECRTPTADYWEAFIKECCVAIIENKCSKLCWISTNREHLNVLTLFGQHLPTPFFRFVLDTGKPTCDMAETQEAEWKKKNRERSPQKKPLIALDLLAGLLGHLGQ</sequence>
<name>A0A9P8L087_9PEZI</name>
<reference evidence="1" key="1">
    <citation type="submission" date="2021-03" db="EMBL/GenBank/DDBJ databases">
        <title>Comparative genomics and phylogenomic investigation of the class Geoglossomycetes provide insights into ecological specialization and systematics.</title>
        <authorList>
            <person name="Melie T."/>
            <person name="Pirro S."/>
            <person name="Miller A.N."/>
            <person name="Quandt A."/>
        </authorList>
    </citation>
    <scope>NUCLEOTIDE SEQUENCE</scope>
    <source>
        <strain evidence="1">CAQ_001_2017</strain>
    </source>
</reference>
<dbReference type="AlphaFoldDB" id="A0A9P8L087"/>
<evidence type="ECO:0000313" key="1">
    <source>
        <dbReference type="EMBL" id="KAH0541747.1"/>
    </source>
</evidence>
<gene>
    <name evidence="1" type="ORF">GP486_008692</name>
</gene>
<organism evidence="1 2">
    <name type="scientific">Trichoglossum hirsutum</name>
    <dbReference type="NCBI Taxonomy" id="265104"/>
    <lineage>
        <taxon>Eukaryota</taxon>
        <taxon>Fungi</taxon>
        <taxon>Dikarya</taxon>
        <taxon>Ascomycota</taxon>
        <taxon>Pezizomycotina</taxon>
        <taxon>Geoglossomycetes</taxon>
        <taxon>Geoglossales</taxon>
        <taxon>Geoglossaceae</taxon>
        <taxon>Trichoglossum</taxon>
    </lineage>
</organism>
<proteinExistence type="predicted"/>
<dbReference type="EMBL" id="JAGHQM010003748">
    <property type="protein sequence ID" value="KAH0541747.1"/>
    <property type="molecule type" value="Genomic_DNA"/>
</dbReference>
<accession>A0A9P8L087</accession>
<keyword evidence="2" id="KW-1185">Reference proteome</keyword>
<evidence type="ECO:0000313" key="2">
    <source>
        <dbReference type="Proteomes" id="UP000750711"/>
    </source>
</evidence>
<dbReference type="Proteomes" id="UP000750711">
    <property type="component" value="Unassembled WGS sequence"/>
</dbReference>
<protein>
    <submittedName>
        <fullName evidence="1">Uncharacterized protein</fullName>
    </submittedName>
</protein>